<dbReference type="STRING" id="50990.A0A4Y7PL79"/>
<reference evidence="5 6" key="1">
    <citation type="submission" date="2018-06" db="EMBL/GenBank/DDBJ databases">
        <title>A transcriptomic atlas of mushroom development highlights an independent origin of complex multicellularity.</title>
        <authorList>
            <consortium name="DOE Joint Genome Institute"/>
            <person name="Krizsan K."/>
            <person name="Almasi E."/>
            <person name="Merenyi Z."/>
            <person name="Sahu N."/>
            <person name="Viragh M."/>
            <person name="Koszo T."/>
            <person name="Mondo S."/>
            <person name="Kiss B."/>
            <person name="Balint B."/>
            <person name="Kues U."/>
            <person name="Barry K."/>
            <person name="Hegedus J.C."/>
            <person name="Henrissat B."/>
            <person name="Johnson J."/>
            <person name="Lipzen A."/>
            <person name="Ohm R."/>
            <person name="Nagy I."/>
            <person name="Pangilinan J."/>
            <person name="Yan J."/>
            <person name="Xiong Y."/>
            <person name="Grigoriev I.V."/>
            <person name="Hibbett D.S."/>
            <person name="Nagy L.G."/>
        </authorList>
    </citation>
    <scope>NUCLEOTIDE SEQUENCE [LARGE SCALE GENOMIC DNA]</scope>
    <source>
        <strain evidence="5 6">SZMC22713</strain>
    </source>
</reference>
<dbReference type="SMART" id="SM00053">
    <property type="entry name" value="DYNc"/>
    <property type="match status" value="1"/>
</dbReference>
<dbReference type="Gene3D" id="3.40.50.300">
    <property type="entry name" value="P-loop containing nucleotide triphosphate hydrolases"/>
    <property type="match status" value="1"/>
</dbReference>
<feature type="domain" description="Dynamin-type G" evidence="4">
    <location>
        <begin position="36"/>
        <end position="367"/>
    </location>
</feature>
<dbReference type="Pfam" id="PF02212">
    <property type="entry name" value="GED"/>
    <property type="match status" value="1"/>
</dbReference>
<dbReference type="Pfam" id="PF01031">
    <property type="entry name" value="Dynamin_M"/>
    <property type="match status" value="1"/>
</dbReference>
<dbReference type="Proteomes" id="UP000294933">
    <property type="component" value="Unassembled WGS sequence"/>
</dbReference>
<keyword evidence="1" id="KW-0547">Nucleotide-binding</keyword>
<dbReference type="GO" id="GO:0016559">
    <property type="term" value="P:peroxisome fission"/>
    <property type="evidence" value="ECO:0007669"/>
    <property type="project" value="TreeGrafter"/>
</dbReference>
<dbReference type="Gene3D" id="1.20.120.1240">
    <property type="entry name" value="Dynamin, middle domain"/>
    <property type="match status" value="1"/>
</dbReference>
<dbReference type="InterPro" id="IPR001401">
    <property type="entry name" value="Dynamin_GTPase"/>
</dbReference>
<dbReference type="InterPro" id="IPR020850">
    <property type="entry name" value="GED_dom"/>
</dbReference>
<gene>
    <name evidence="5" type="ORF">BD410DRAFT_823087</name>
</gene>
<dbReference type="InterPro" id="IPR022812">
    <property type="entry name" value="Dynamin"/>
</dbReference>
<keyword evidence="6" id="KW-1185">Reference proteome</keyword>
<evidence type="ECO:0000256" key="1">
    <source>
        <dbReference type="ARBA" id="ARBA00022741"/>
    </source>
</evidence>
<dbReference type="PROSITE" id="PS51388">
    <property type="entry name" value="GED"/>
    <property type="match status" value="1"/>
</dbReference>
<dbReference type="AlphaFoldDB" id="A0A4Y7PL79"/>
<feature type="domain" description="GED" evidence="3">
    <location>
        <begin position="693"/>
        <end position="786"/>
    </location>
</feature>
<dbReference type="EMBL" id="ML170281">
    <property type="protein sequence ID" value="TDL15309.1"/>
    <property type="molecule type" value="Genomic_DNA"/>
</dbReference>
<dbReference type="InterPro" id="IPR003130">
    <property type="entry name" value="GED"/>
</dbReference>
<sequence length="786" mass="88816">MSDSANMEISSTEYATRAKQLMKLALNLRDLGAETEFDFPRIVVIGGQSAGKSSLVEAVTGIRVPRDSGTCTRCPMECNMNETTGDWKCKISLRFVYENDVALAAPRVVDFGSPITDKSEVELALRRAQAAILNQHRPPQSFLERDIDELNYYRTEEAFEEGTQKFSLNTVRIDIYDPDCAPLTFVDLPGLCLSPRTPAILFIMHILPTGLIHNEEGEVVDMVVNLVKTQIKGNSLILVTVPMTDDMKNQQSMKLAREADPMKSRTIGVLTKPDALGRGATGARKTWTEVLEGRSDELRLGYYCVRLADDEERAKDLSRAETQHLASLFFQTTDPWMSIQDRSRFGIPALVKALSGHLTELLDRTLPTMKAQTQKKIDECRKELAKLPSLLIHEPSAEILDLINRFCGELNIAVYGNGNLKTFIQQNRATYRTFKIKIRGTAPDFRPVETNPEVRCGPIRDDEDMDEMDSVHHINAKKHDLYSVRRVIKESIAWELPHNVPFDAKAFLIRECLDNWDSPALACHDAVSTRLHGFLDIKVKEHFKRFPKLQAYVWQLIEEHFKHHRDLSQQAVKISLAMEKNPLFTQNHHYLDSVREKWLSLYRIHRRQHAMCPAVPCVICLPGSPTTRSCSPQPEIEYDDAPTRAARYLPQQPNGREITPLERALSALSELGYSGLTTNDLARLSPPDSFEDELIVMADVRSYFQAAYKRIIDHLPLTIEHSLNQAMANSIQMVLVDSLALGSADAHLRLKELVTEESAISARRDALNSKITKLKAILEQFSKFGV</sequence>
<evidence type="ECO:0000259" key="4">
    <source>
        <dbReference type="PROSITE" id="PS51718"/>
    </source>
</evidence>
<organism evidence="5 6">
    <name type="scientific">Rickenella mellea</name>
    <dbReference type="NCBI Taxonomy" id="50990"/>
    <lineage>
        <taxon>Eukaryota</taxon>
        <taxon>Fungi</taxon>
        <taxon>Dikarya</taxon>
        <taxon>Basidiomycota</taxon>
        <taxon>Agaricomycotina</taxon>
        <taxon>Agaricomycetes</taxon>
        <taxon>Hymenochaetales</taxon>
        <taxon>Rickenellaceae</taxon>
        <taxon>Rickenella</taxon>
    </lineage>
</organism>
<dbReference type="GO" id="GO:0005874">
    <property type="term" value="C:microtubule"/>
    <property type="evidence" value="ECO:0007669"/>
    <property type="project" value="TreeGrafter"/>
</dbReference>
<evidence type="ECO:0000313" key="6">
    <source>
        <dbReference type="Proteomes" id="UP000294933"/>
    </source>
</evidence>
<dbReference type="GO" id="GO:0006897">
    <property type="term" value="P:endocytosis"/>
    <property type="evidence" value="ECO:0007669"/>
    <property type="project" value="TreeGrafter"/>
</dbReference>
<dbReference type="VEuPathDB" id="FungiDB:BD410DRAFT_823087"/>
<evidence type="ECO:0000313" key="5">
    <source>
        <dbReference type="EMBL" id="TDL15309.1"/>
    </source>
</evidence>
<dbReference type="SUPFAM" id="SSF52540">
    <property type="entry name" value="P-loop containing nucleoside triphosphate hydrolases"/>
    <property type="match status" value="1"/>
</dbReference>
<name>A0A4Y7PL79_9AGAM</name>
<proteinExistence type="predicted"/>
<dbReference type="Pfam" id="PF00350">
    <property type="entry name" value="Dynamin_N"/>
    <property type="match status" value="1"/>
</dbReference>
<dbReference type="InterPro" id="IPR000375">
    <property type="entry name" value="Dynamin_stalk"/>
</dbReference>
<dbReference type="GO" id="GO:0048312">
    <property type="term" value="P:intracellular distribution of mitochondria"/>
    <property type="evidence" value="ECO:0007669"/>
    <property type="project" value="TreeGrafter"/>
</dbReference>
<dbReference type="GO" id="GO:0005739">
    <property type="term" value="C:mitochondrion"/>
    <property type="evidence" value="ECO:0007669"/>
    <property type="project" value="TreeGrafter"/>
</dbReference>
<accession>A0A4Y7PL79</accession>
<keyword evidence="5" id="KW-0378">Hydrolase</keyword>
<evidence type="ECO:0000256" key="2">
    <source>
        <dbReference type="ARBA" id="ARBA00023134"/>
    </source>
</evidence>
<dbReference type="OrthoDB" id="5061070at2759"/>
<dbReference type="PRINTS" id="PR00195">
    <property type="entry name" value="DYNAMIN"/>
</dbReference>
<dbReference type="InterPro" id="IPR045063">
    <property type="entry name" value="Dynamin_N"/>
</dbReference>
<dbReference type="GO" id="GO:0000266">
    <property type="term" value="P:mitochondrial fission"/>
    <property type="evidence" value="ECO:0007669"/>
    <property type="project" value="TreeGrafter"/>
</dbReference>
<dbReference type="PANTHER" id="PTHR11566">
    <property type="entry name" value="DYNAMIN"/>
    <property type="match status" value="1"/>
</dbReference>
<protein>
    <submittedName>
        <fullName evidence="5">P-loop containing nucleoside triphosphate hydrolase protein</fullName>
    </submittedName>
</protein>
<dbReference type="GO" id="GO:0008017">
    <property type="term" value="F:microtubule binding"/>
    <property type="evidence" value="ECO:0007669"/>
    <property type="project" value="TreeGrafter"/>
</dbReference>
<dbReference type="PANTHER" id="PTHR11566:SF21">
    <property type="entry name" value="DYNAMIN RELATED PROTEIN 1, ISOFORM A"/>
    <property type="match status" value="1"/>
</dbReference>
<dbReference type="InterPro" id="IPR027417">
    <property type="entry name" value="P-loop_NTPase"/>
</dbReference>
<dbReference type="GO" id="GO:0003924">
    <property type="term" value="F:GTPase activity"/>
    <property type="evidence" value="ECO:0007669"/>
    <property type="project" value="InterPro"/>
</dbReference>
<evidence type="ECO:0000259" key="3">
    <source>
        <dbReference type="PROSITE" id="PS51388"/>
    </source>
</evidence>
<dbReference type="PROSITE" id="PS51718">
    <property type="entry name" value="G_DYNAMIN_2"/>
    <property type="match status" value="1"/>
</dbReference>
<dbReference type="CDD" id="cd08771">
    <property type="entry name" value="DLP_1"/>
    <property type="match status" value="1"/>
</dbReference>
<dbReference type="GO" id="GO:0005525">
    <property type="term" value="F:GTP binding"/>
    <property type="evidence" value="ECO:0007669"/>
    <property type="project" value="InterPro"/>
</dbReference>
<dbReference type="InterPro" id="IPR030381">
    <property type="entry name" value="G_DYNAMIN_dom"/>
</dbReference>
<keyword evidence="2" id="KW-0342">GTP-binding</keyword>
<dbReference type="GO" id="GO:0016020">
    <property type="term" value="C:membrane"/>
    <property type="evidence" value="ECO:0007669"/>
    <property type="project" value="TreeGrafter"/>
</dbReference>